<evidence type="ECO:0000313" key="1">
    <source>
        <dbReference type="EMBL" id="KAG9222707.1"/>
    </source>
</evidence>
<dbReference type="Proteomes" id="UP000824881">
    <property type="component" value="Unassembled WGS sequence"/>
</dbReference>
<organism evidence="1 2">
    <name type="scientific">Pleurotus cornucopiae</name>
    <name type="common">Cornucopia mushroom</name>
    <dbReference type="NCBI Taxonomy" id="5321"/>
    <lineage>
        <taxon>Eukaryota</taxon>
        <taxon>Fungi</taxon>
        <taxon>Dikarya</taxon>
        <taxon>Basidiomycota</taxon>
        <taxon>Agaricomycotina</taxon>
        <taxon>Agaricomycetes</taxon>
        <taxon>Agaricomycetidae</taxon>
        <taxon>Agaricales</taxon>
        <taxon>Pleurotineae</taxon>
        <taxon>Pleurotaceae</taxon>
        <taxon>Pleurotus</taxon>
    </lineage>
</organism>
<protein>
    <submittedName>
        <fullName evidence="1">Uncharacterized protein</fullName>
    </submittedName>
</protein>
<name>A0ACB7IWX6_PLECO</name>
<reference evidence="1 2" key="1">
    <citation type="journal article" date="2021" name="Appl. Environ. Microbiol.">
        <title>Genetic linkage and physical mapping for an oyster mushroom Pleurotus cornucopiae and QTL analysis for the trait cap color.</title>
        <authorList>
            <person name="Zhang Y."/>
            <person name="Gao W."/>
            <person name="Sonnenberg A."/>
            <person name="Chen Q."/>
            <person name="Zhang J."/>
            <person name="Huang C."/>
        </authorList>
    </citation>
    <scope>NUCLEOTIDE SEQUENCE [LARGE SCALE GENOMIC DNA]</scope>
    <source>
        <strain evidence="1">CCMSSC00406</strain>
    </source>
</reference>
<dbReference type="EMBL" id="WQMT02000005">
    <property type="protein sequence ID" value="KAG9222707.1"/>
    <property type="molecule type" value="Genomic_DNA"/>
</dbReference>
<gene>
    <name evidence="1" type="ORF">CCMSSC00406_0004621</name>
</gene>
<evidence type="ECO:0000313" key="2">
    <source>
        <dbReference type="Proteomes" id="UP000824881"/>
    </source>
</evidence>
<comment type="caution">
    <text evidence="1">The sequence shown here is derived from an EMBL/GenBank/DDBJ whole genome shotgun (WGS) entry which is preliminary data.</text>
</comment>
<keyword evidence="2" id="KW-1185">Reference proteome</keyword>
<proteinExistence type="predicted"/>
<accession>A0ACB7IWX6</accession>
<sequence>MVYRVGILDDYQQAALKLADWTPLGNQVTIDVFTDTILDEHLLVERLKDYDIICIMRERTKFFAPLLDKLPKLKLLTTTGMKNNGIDVKYAKEKGIVVSGTASVGNSTLEHIWALILATVRYISHDDANTKAGNALWQTKIPLGLAGRTIGLIGVGRLGAKTAAVAEAFGMKVLGWSPHLTPERAAEAGVDFAASKEDLIKQSDIVSIHIVLSESTRHLIKAADLAHMKPTAFFINTSRGPIVDEAALIQILENKAIAGAGLDVFDVEPLPLDHPLRKLENVVLTPHMGSKVMDNGAESRTQKARRDAYKNKGGLKQDDLRRRREEQQVEIRRQKREENISKRRNFLPSAGADSDEEVGGGSWDPPLADEMISGVFSDDGDRQLDATTKFRKLLSKEKNPPIERVIECGVVPRFVEFLKTGASMLQFEAAWALTNIASGTAEHTQVVINSQAVPEFIKLLSSPVLDVREQAVWALGNIAGDSPQCRDYVLQQGALRPLLALLSEQHKLSMLRNATWTLSNFCRGKSPQPDWELISPALTVLTKLIYSLDDEILIDACWAISYLSDGSNDKIQAVIESGVCRRLVDLLMHPSTSVQTPALRSVGNIVTGDDLQTQVVIASGALPALLSLLSSPKDGIRKEACWTISNVTAGSPPQIQAVIDANIIPPLINILQNADFKTRKEACWAISNATSGGLQEPSQIRYLVTQGCIKPLCDLLTMMDNKIIQVALDGLDNILKVGEMDKSAAGPGAINLYAQYVEEAGGMITIHNLQQHDNLEIYKKAFNIMDKYFPDEEDVDAAISAPSVDASGAFAFHSDISAPQGGFSFGQQ</sequence>